<dbReference type="RefSeq" id="XP_014161586.1">
    <property type="nucleotide sequence ID" value="XM_014306111.1"/>
</dbReference>
<feature type="region of interest" description="Disordered" evidence="8">
    <location>
        <begin position="102"/>
        <end position="181"/>
    </location>
</feature>
<evidence type="ECO:0000256" key="5">
    <source>
        <dbReference type="ARBA" id="ARBA00022989"/>
    </source>
</evidence>
<evidence type="ECO:0000313" key="10">
    <source>
        <dbReference type="Proteomes" id="UP000054560"/>
    </source>
</evidence>
<gene>
    <name evidence="9" type="ORF">SARC_00192</name>
</gene>
<dbReference type="GeneID" id="25900696"/>
<keyword evidence="10" id="KW-1185">Reference proteome</keyword>
<keyword evidence="7" id="KW-0472">Membrane</keyword>
<evidence type="ECO:0000256" key="6">
    <source>
        <dbReference type="ARBA" id="ARBA00023010"/>
    </source>
</evidence>
<evidence type="ECO:0000256" key="8">
    <source>
        <dbReference type="SAM" id="MobiDB-lite"/>
    </source>
</evidence>
<feature type="compositionally biased region" description="Polar residues" evidence="8">
    <location>
        <begin position="167"/>
        <end position="177"/>
    </location>
</feature>
<evidence type="ECO:0000256" key="2">
    <source>
        <dbReference type="ARBA" id="ARBA00022448"/>
    </source>
</evidence>
<dbReference type="PANTHER" id="PTHR35512:SF1">
    <property type="entry name" value="OS11G0550900 PROTEIN"/>
    <property type="match status" value="1"/>
</dbReference>
<dbReference type="Pfam" id="PF02416">
    <property type="entry name" value="TatA_B_E"/>
    <property type="match status" value="1"/>
</dbReference>
<keyword evidence="2" id="KW-0813">Transport</keyword>
<evidence type="ECO:0000256" key="7">
    <source>
        <dbReference type="ARBA" id="ARBA00023136"/>
    </source>
</evidence>
<keyword evidence="3" id="KW-0812">Transmembrane</keyword>
<evidence type="ECO:0000256" key="4">
    <source>
        <dbReference type="ARBA" id="ARBA00022927"/>
    </source>
</evidence>
<accession>A0A0L0GFR4</accession>
<evidence type="ECO:0000256" key="1">
    <source>
        <dbReference type="ARBA" id="ARBA00004167"/>
    </source>
</evidence>
<feature type="compositionally biased region" description="Low complexity" evidence="8">
    <location>
        <begin position="146"/>
        <end position="166"/>
    </location>
</feature>
<sequence>MFGLSEVALIGGVAYFVVGPNELPRVARNVGYMLGQLFRVARSGQGVVNQFVKQNKLDELQKDFSEGVAELHALRSELQNEARKASPSYQIRNALTRNVTNTGGLSYSSITRTTEQPVGSNLATDKTKDKDQPEPTPLATSGNTYTSGVTPTSTASGSTSISTSLGMNGTQSATKPHTGNFCADTKTVADDRATNMKVIQQHMVQAKLQKNTGIDTVTGGADILGDVLFERALARHQALEDPKV</sequence>
<dbReference type="EMBL" id="KQ241601">
    <property type="protein sequence ID" value="KNC87684.1"/>
    <property type="molecule type" value="Genomic_DNA"/>
</dbReference>
<organism evidence="9 10">
    <name type="scientific">Sphaeroforma arctica JP610</name>
    <dbReference type="NCBI Taxonomy" id="667725"/>
    <lineage>
        <taxon>Eukaryota</taxon>
        <taxon>Ichthyosporea</taxon>
        <taxon>Ichthyophonida</taxon>
        <taxon>Sphaeroforma</taxon>
    </lineage>
</organism>
<comment type="subcellular location">
    <subcellularLocation>
        <location evidence="1">Membrane</location>
        <topology evidence="1">Single-pass membrane protein</topology>
    </subcellularLocation>
</comment>
<dbReference type="Gene3D" id="1.20.5.3310">
    <property type="match status" value="1"/>
</dbReference>
<protein>
    <recommendedName>
        <fullName evidence="11">Sec-independent protein translocase protein TatB</fullName>
    </recommendedName>
</protein>
<dbReference type="OrthoDB" id="45251at2759"/>
<keyword evidence="6" id="KW-0811">Translocation</keyword>
<proteinExistence type="predicted"/>
<keyword evidence="5" id="KW-1133">Transmembrane helix</keyword>
<dbReference type="Proteomes" id="UP000054560">
    <property type="component" value="Unassembled WGS sequence"/>
</dbReference>
<dbReference type="PANTHER" id="PTHR35512">
    <property type="entry name" value="OS11G0550900 PROTEIN"/>
    <property type="match status" value="1"/>
</dbReference>
<feature type="compositionally biased region" description="Polar residues" evidence="8">
    <location>
        <begin position="102"/>
        <end position="124"/>
    </location>
</feature>
<evidence type="ECO:0008006" key="11">
    <source>
        <dbReference type="Google" id="ProtNLM"/>
    </source>
</evidence>
<keyword evidence="4" id="KW-0653">Protein transport</keyword>
<name>A0A0L0GFR4_9EUKA</name>
<evidence type="ECO:0000256" key="3">
    <source>
        <dbReference type="ARBA" id="ARBA00022692"/>
    </source>
</evidence>
<reference evidence="9 10" key="1">
    <citation type="submission" date="2011-02" db="EMBL/GenBank/DDBJ databases">
        <title>The Genome Sequence of Sphaeroforma arctica JP610.</title>
        <authorList>
            <consortium name="The Broad Institute Genome Sequencing Platform"/>
            <person name="Russ C."/>
            <person name="Cuomo C."/>
            <person name="Young S.K."/>
            <person name="Zeng Q."/>
            <person name="Gargeya S."/>
            <person name="Alvarado L."/>
            <person name="Berlin A."/>
            <person name="Chapman S.B."/>
            <person name="Chen Z."/>
            <person name="Freedman E."/>
            <person name="Gellesch M."/>
            <person name="Goldberg J."/>
            <person name="Griggs A."/>
            <person name="Gujja S."/>
            <person name="Heilman E."/>
            <person name="Heiman D."/>
            <person name="Howarth C."/>
            <person name="Mehta T."/>
            <person name="Neiman D."/>
            <person name="Pearson M."/>
            <person name="Roberts A."/>
            <person name="Saif S."/>
            <person name="Shea T."/>
            <person name="Shenoy N."/>
            <person name="Sisk P."/>
            <person name="Stolte C."/>
            <person name="Sykes S."/>
            <person name="White J."/>
            <person name="Yandava C."/>
            <person name="Burger G."/>
            <person name="Gray M.W."/>
            <person name="Holland P.W.H."/>
            <person name="King N."/>
            <person name="Lang F.B.F."/>
            <person name="Roger A.J."/>
            <person name="Ruiz-Trillo I."/>
            <person name="Haas B."/>
            <person name="Nusbaum C."/>
            <person name="Birren B."/>
        </authorList>
    </citation>
    <scope>NUCLEOTIDE SEQUENCE [LARGE SCALE GENOMIC DNA]</scope>
    <source>
        <strain evidence="9 10">JP610</strain>
    </source>
</reference>
<dbReference type="AlphaFoldDB" id="A0A0L0GFR4"/>
<dbReference type="InterPro" id="IPR003369">
    <property type="entry name" value="TatA/B/E"/>
</dbReference>
<evidence type="ECO:0000313" key="9">
    <source>
        <dbReference type="EMBL" id="KNC87684.1"/>
    </source>
</evidence>